<keyword evidence="2" id="KW-0378">Hydrolase</keyword>
<evidence type="ECO:0000313" key="3">
    <source>
        <dbReference type="Proteomes" id="UP000005017"/>
    </source>
</evidence>
<keyword evidence="1" id="KW-0472">Membrane</keyword>
<dbReference type="InterPro" id="IPR006439">
    <property type="entry name" value="HAD-SF_hydro_IA"/>
</dbReference>
<dbReference type="InterPro" id="IPR001640">
    <property type="entry name" value="Lgt"/>
</dbReference>
<feature type="transmembrane region" description="Helical" evidence="1">
    <location>
        <begin position="143"/>
        <end position="163"/>
    </location>
</feature>
<dbReference type="STRING" id="679192.HMPREF9013_1160"/>
<name>D2MPN5_9FIRM</name>
<dbReference type="Proteomes" id="UP000005017">
    <property type="component" value="Unassembled WGS sequence"/>
</dbReference>
<dbReference type="eggNOG" id="COG0682">
    <property type="taxonomic scope" value="Bacteria"/>
</dbReference>
<feature type="transmembrane region" description="Helical" evidence="1">
    <location>
        <begin position="83"/>
        <end position="107"/>
    </location>
</feature>
<dbReference type="InterPro" id="IPR041492">
    <property type="entry name" value="HAD_2"/>
</dbReference>
<protein>
    <submittedName>
        <fullName evidence="2">HAD hydrolase, family IA, variant 1</fullName>
    </submittedName>
</protein>
<evidence type="ECO:0000256" key="1">
    <source>
        <dbReference type="SAM" id="Phobius"/>
    </source>
</evidence>
<comment type="caution">
    <text evidence="2">The sequence shown here is derived from an EMBL/GenBank/DDBJ whole genome shotgun (WGS) entry which is preliminary data.</text>
</comment>
<dbReference type="InterPro" id="IPR023198">
    <property type="entry name" value="PGP-like_dom2"/>
</dbReference>
<dbReference type="PANTHER" id="PTHR43434:SF1">
    <property type="entry name" value="PHOSPHOGLYCOLATE PHOSPHATASE"/>
    <property type="match status" value="1"/>
</dbReference>
<dbReference type="eggNOG" id="COG0546">
    <property type="taxonomic scope" value="Bacteria"/>
</dbReference>
<dbReference type="InterPro" id="IPR050155">
    <property type="entry name" value="HAD-like_hydrolase_sf"/>
</dbReference>
<dbReference type="SFLD" id="SFLDG01135">
    <property type="entry name" value="C1.5.6:_HAD__Beta-PGM__Phospha"/>
    <property type="match status" value="1"/>
</dbReference>
<reference evidence="3" key="1">
    <citation type="submission" date="2009-12" db="EMBL/GenBank/DDBJ databases">
        <title>Sequence of Clostridiales genomosp. BVAB3 str. UPII9-5.</title>
        <authorList>
            <person name="Madupu R."/>
            <person name="Durkin A.S."/>
            <person name="Torralba M."/>
            <person name="Methe B."/>
            <person name="Sutton G.G."/>
            <person name="Strausberg R.L."/>
            <person name="Nelson K.E."/>
        </authorList>
    </citation>
    <scope>NUCLEOTIDE SEQUENCE [LARGE SCALE GENOMIC DNA]</scope>
    <source>
        <strain evidence="3">W1219</strain>
    </source>
</reference>
<keyword evidence="3" id="KW-1185">Reference proteome</keyword>
<feature type="transmembrane region" description="Helical" evidence="1">
    <location>
        <begin position="175"/>
        <end position="195"/>
    </location>
</feature>
<dbReference type="GO" id="GO:0005886">
    <property type="term" value="C:plasma membrane"/>
    <property type="evidence" value="ECO:0007669"/>
    <property type="project" value="InterPro"/>
</dbReference>
<gene>
    <name evidence="2" type="ORF">HMPREF9013_1160</name>
</gene>
<evidence type="ECO:0000313" key="2">
    <source>
        <dbReference type="EMBL" id="EFC05455.1"/>
    </source>
</evidence>
<dbReference type="SUPFAM" id="SSF56784">
    <property type="entry name" value="HAD-like"/>
    <property type="match status" value="1"/>
</dbReference>
<dbReference type="SFLD" id="SFLDS00003">
    <property type="entry name" value="Haloacid_Dehalogenase"/>
    <property type="match status" value="1"/>
</dbReference>
<dbReference type="OrthoDB" id="871140at2"/>
<dbReference type="GO" id="GO:0008961">
    <property type="term" value="F:phosphatidylglycerol-prolipoprotein diacylglyceryl transferase activity"/>
    <property type="evidence" value="ECO:0007669"/>
    <property type="project" value="InterPro"/>
</dbReference>
<dbReference type="InterPro" id="IPR036412">
    <property type="entry name" value="HAD-like_sf"/>
</dbReference>
<dbReference type="PANTHER" id="PTHR43434">
    <property type="entry name" value="PHOSPHOGLYCOLATE PHOSPHATASE"/>
    <property type="match status" value="1"/>
</dbReference>
<feature type="transmembrane region" description="Helical" evidence="1">
    <location>
        <begin position="119"/>
        <end position="137"/>
    </location>
</feature>
<feature type="transmembrane region" description="Helical" evidence="1">
    <location>
        <begin position="201"/>
        <end position="221"/>
    </location>
</feature>
<dbReference type="Pfam" id="PF01790">
    <property type="entry name" value="LGT"/>
    <property type="match status" value="1"/>
</dbReference>
<feature type="transmembrane region" description="Helical" evidence="1">
    <location>
        <begin position="49"/>
        <end position="71"/>
    </location>
</feature>
<dbReference type="Gene3D" id="3.40.50.1000">
    <property type="entry name" value="HAD superfamily/HAD-like"/>
    <property type="match status" value="1"/>
</dbReference>
<dbReference type="GO" id="GO:0008967">
    <property type="term" value="F:phosphoglycolate phosphatase activity"/>
    <property type="evidence" value="ECO:0007669"/>
    <property type="project" value="TreeGrafter"/>
</dbReference>
<dbReference type="InterPro" id="IPR023214">
    <property type="entry name" value="HAD_sf"/>
</dbReference>
<sequence length="448" mass="51578">MKFFPDSMTLLSVGSFTLPFYAVGVLVGVSLAVWIAYHEAMKKGIRIEFNLEIVVVAVLGAILVSRFFWVIENLDEYLKYLPYVFALNDGGFSIVGGLFGVSIFTGLYAKERRLSSLQVLDFIAPLYAGTTVIIRIARAVERSSVWFAIFLDIVGIFTIWYLFRPYRHGFKRGQSFALTFIWLGLSTLASTVFKWDPNLKSQFLLEVITEGIGLALLYWIYQRRPERPLLLFDLDGTIMDSRRMVLYCYAYLFKKYSSLKNFTMEKQEEVFGASLKEEIERFFPNQDANALVQEYRQYQRSFSWSKEVSLFPETQETLEYLWEQGYTIGLVSSRLTESCESWLKQLHLDHCFSVVVGRDQVKNPKPSPEGIYFACQRLKASHSNAVYIGDNVTDIQAAKKAGVFAIGFNTEQRKLAQLKKEKPNVIIHQLDELKEVLKADHAWTYDKM</sequence>
<keyword evidence="1" id="KW-1133">Transmembrane helix</keyword>
<dbReference type="NCBIfam" id="TIGR01549">
    <property type="entry name" value="HAD-SF-IA-v1"/>
    <property type="match status" value="1"/>
</dbReference>
<dbReference type="GO" id="GO:0006281">
    <property type="term" value="P:DNA repair"/>
    <property type="evidence" value="ECO:0007669"/>
    <property type="project" value="TreeGrafter"/>
</dbReference>
<dbReference type="Pfam" id="PF13419">
    <property type="entry name" value="HAD_2"/>
    <property type="match status" value="1"/>
</dbReference>
<dbReference type="AlphaFoldDB" id="D2MPN5"/>
<organism evidence="2 3">
    <name type="scientific">Bulleidia extructa W1219</name>
    <dbReference type="NCBI Taxonomy" id="679192"/>
    <lineage>
        <taxon>Bacteria</taxon>
        <taxon>Bacillati</taxon>
        <taxon>Bacillota</taxon>
        <taxon>Erysipelotrichia</taxon>
        <taxon>Erysipelotrichales</taxon>
        <taxon>Erysipelotrichaceae</taxon>
        <taxon>Bulleidia</taxon>
    </lineage>
</organism>
<dbReference type="GO" id="GO:0005829">
    <property type="term" value="C:cytosol"/>
    <property type="evidence" value="ECO:0007669"/>
    <property type="project" value="TreeGrafter"/>
</dbReference>
<dbReference type="RefSeq" id="WP_006627348.1">
    <property type="nucleotide sequence ID" value="NZ_ADFR01000013.1"/>
</dbReference>
<proteinExistence type="predicted"/>
<accession>D2MPN5</accession>
<feature type="transmembrane region" description="Helical" evidence="1">
    <location>
        <begin position="20"/>
        <end position="37"/>
    </location>
</feature>
<dbReference type="GO" id="GO:0042158">
    <property type="term" value="P:lipoprotein biosynthetic process"/>
    <property type="evidence" value="ECO:0007669"/>
    <property type="project" value="InterPro"/>
</dbReference>
<keyword evidence="1" id="KW-0812">Transmembrane</keyword>
<dbReference type="SFLD" id="SFLDG01129">
    <property type="entry name" value="C1.5:_HAD__Beta-PGM__Phosphata"/>
    <property type="match status" value="1"/>
</dbReference>
<dbReference type="Gene3D" id="1.10.150.240">
    <property type="entry name" value="Putative phosphatase, domain 2"/>
    <property type="match status" value="1"/>
</dbReference>
<dbReference type="EMBL" id="ADFR01000013">
    <property type="protein sequence ID" value="EFC05455.1"/>
    <property type="molecule type" value="Genomic_DNA"/>
</dbReference>